<dbReference type="RefSeq" id="WP_002417360.1">
    <property type="nucleotide sequence ID" value="NZ_JH805761.1"/>
</dbReference>
<dbReference type="NCBIfam" id="TIGR02681">
    <property type="entry name" value="phage_pRha"/>
    <property type="match status" value="1"/>
</dbReference>
<proteinExistence type="predicted"/>
<dbReference type="Proteomes" id="UP000004117">
    <property type="component" value="Unassembled WGS sequence"/>
</dbReference>
<name>A0AAV3GFH6_ENTFL</name>
<gene>
    <name evidence="1" type="ORF">HMPREF1336_03362</name>
</gene>
<reference evidence="1 2" key="1">
    <citation type="submission" date="2012-04" db="EMBL/GenBank/DDBJ databases">
        <authorList>
            <person name="Weinstock G."/>
            <person name="Sodergren E."/>
            <person name="Lobos E.A."/>
            <person name="Fulton L."/>
            <person name="Fulton R."/>
            <person name="Courtney L."/>
            <person name="Fronick C."/>
            <person name="O'Laughlin M."/>
            <person name="Godfrey J."/>
            <person name="Wilson R.M."/>
            <person name="Miner T."/>
            <person name="Farmer C."/>
            <person name="Delehaunty K."/>
            <person name="Cordes M."/>
            <person name="Minx P."/>
            <person name="Tomlinson C."/>
            <person name="Chen J."/>
            <person name="Wollam A."/>
            <person name="Pepin K.H."/>
            <person name="Bhonagiri V."/>
            <person name="Zhang X."/>
            <person name="Suruliraj S."/>
            <person name="Warren W."/>
            <person name="Mitreva M."/>
            <person name="Mardis E.R."/>
            <person name="Wilson R.K."/>
        </authorList>
    </citation>
    <scope>NUCLEOTIDE SEQUENCE [LARGE SCALE GENOMIC DNA]</scope>
    <source>
        <strain evidence="1 2">ERV63</strain>
    </source>
</reference>
<dbReference type="AlphaFoldDB" id="A0AAV3GFH6"/>
<evidence type="ECO:0000313" key="2">
    <source>
        <dbReference type="Proteomes" id="UP000004117"/>
    </source>
</evidence>
<dbReference type="InterPro" id="IPR014054">
    <property type="entry name" value="Phage_regulatory_Rha"/>
</dbReference>
<evidence type="ECO:0000313" key="1">
    <source>
        <dbReference type="EMBL" id="EJV12080.1"/>
    </source>
</evidence>
<dbReference type="Pfam" id="PF09669">
    <property type="entry name" value="Phage_pRha"/>
    <property type="match status" value="1"/>
</dbReference>
<comment type="caution">
    <text evidence="1">The sequence shown here is derived from an EMBL/GenBank/DDBJ whole genome shotgun (WGS) entry which is preliminary data.</text>
</comment>
<protein>
    <submittedName>
        <fullName evidence="1">Phage regulatory protein, Rha family</fullName>
    </submittedName>
</protein>
<sequence>MTNLVIMKDQQAVTSSLQVAEVFEKQHKDVLEAIDTKIKSAENSAHYQNMFAEGEYKDSRGRKQRLYYMNRDGFSFIAFGLTGQKADTFKLKYIEAFNQMENHIKEQLDTSTLSPELQFMNSVVQSLAKQEMETKRIETKVDNISEIVALNTVDWRRDSQRLISKIAQSRDGGANYQLVRSEIYQETERRAKADLNRRLKNRKQRMALEGVGKSKINALNKLDIIGENSRLLEIYISVVKDFAIKHGVALNGAL</sequence>
<accession>A0AAV3GFH6</accession>
<dbReference type="EMBL" id="ALZR01000141">
    <property type="protein sequence ID" value="EJV12080.1"/>
    <property type="molecule type" value="Genomic_DNA"/>
</dbReference>
<organism evidence="1 2">
    <name type="scientific">Enterococcus faecalis ERV63</name>
    <dbReference type="NCBI Taxonomy" id="1134793"/>
    <lineage>
        <taxon>Bacteria</taxon>
        <taxon>Bacillati</taxon>
        <taxon>Bacillota</taxon>
        <taxon>Bacilli</taxon>
        <taxon>Lactobacillales</taxon>
        <taxon>Enterococcaceae</taxon>
        <taxon>Enterococcus</taxon>
    </lineage>
</organism>